<feature type="region of interest" description="Disordered" evidence="1">
    <location>
        <begin position="111"/>
        <end position="138"/>
    </location>
</feature>
<protein>
    <submittedName>
        <fullName evidence="2">Uncharacterized protein</fullName>
    </submittedName>
</protein>
<organism evidence="2 3">
    <name type="scientific">Penicillium decumbens</name>
    <dbReference type="NCBI Taxonomy" id="69771"/>
    <lineage>
        <taxon>Eukaryota</taxon>
        <taxon>Fungi</taxon>
        <taxon>Dikarya</taxon>
        <taxon>Ascomycota</taxon>
        <taxon>Pezizomycotina</taxon>
        <taxon>Eurotiomycetes</taxon>
        <taxon>Eurotiomycetidae</taxon>
        <taxon>Eurotiales</taxon>
        <taxon>Aspergillaceae</taxon>
        <taxon>Penicillium</taxon>
    </lineage>
</organism>
<dbReference type="AlphaFoldDB" id="A0A1V6PJA5"/>
<comment type="caution">
    <text evidence="2">The sequence shown here is derived from an EMBL/GenBank/DDBJ whole genome shotgun (WGS) entry which is preliminary data.</text>
</comment>
<dbReference type="EMBL" id="MDYL01000003">
    <property type="protein sequence ID" value="OQD76953.1"/>
    <property type="molecule type" value="Genomic_DNA"/>
</dbReference>
<proteinExistence type="predicted"/>
<keyword evidence="3" id="KW-1185">Reference proteome</keyword>
<sequence length="190" mass="20664">MPGILNPDMMPTPDGNSDGQTGDTQTPDGYRGNLSEDQQIALMLLEQQNNRRLMMARAMQDQMNIVRTPDGNSNGQVAQVQPGGTQTPGGQGSNHALRDYQMQLMQLEQQNNTGVPTPDGNSDDQTDGTQTPGGQGSNLSEEHQMAIMLLEQQNKRRLTMARMENEFSCYGQPSPGTSFQGSNGAYSNPE</sequence>
<dbReference type="Proteomes" id="UP000191522">
    <property type="component" value="Unassembled WGS sequence"/>
</dbReference>
<feature type="region of interest" description="Disordered" evidence="1">
    <location>
        <begin position="66"/>
        <end position="95"/>
    </location>
</feature>
<feature type="compositionally biased region" description="Polar residues" evidence="1">
    <location>
        <begin position="174"/>
        <end position="190"/>
    </location>
</feature>
<feature type="compositionally biased region" description="Polar residues" evidence="1">
    <location>
        <begin position="14"/>
        <end position="27"/>
    </location>
</feature>
<gene>
    <name evidence="2" type="ORF">PENDEC_c003G01784</name>
</gene>
<feature type="region of interest" description="Disordered" evidence="1">
    <location>
        <begin position="1"/>
        <end position="34"/>
    </location>
</feature>
<evidence type="ECO:0000313" key="3">
    <source>
        <dbReference type="Proteomes" id="UP000191522"/>
    </source>
</evidence>
<name>A0A1V6PJA5_PENDC</name>
<evidence type="ECO:0000313" key="2">
    <source>
        <dbReference type="EMBL" id="OQD76953.1"/>
    </source>
</evidence>
<feature type="compositionally biased region" description="Polar residues" evidence="1">
    <location>
        <begin position="66"/>
        <end position="79"/>
    </location>
</feature>
<reference evidence="3" key="1">
    <citation type="journal article" date="2017" name="Nat. Microbiol.">
        <title>Global analysis of biosynthetic gene clusters reveals vast potential of secondary metabolite production in Penicillium species.</title>
        <authorList>
            <person name="Nielsen J.C."/>
            <person name="Grijseels S."/>
            <person name="Prigent S."/>
            <person name="Ji B."/>
            <person name="Dainat J."/>
            <person name="Nielsen K.F."/>
            <person name="Frisvad J.C."/>
            <person name="Workman M."/>
            <person name="Nielsen J."/>
        </authorList>
    </citation>
    <scope>NUCLEOTIDE SEQUENCE [LARGE SCALE GENOMIC DNA]</scope>
    <source>
        <strain evidence="3">IBT 11843</strain>
    </source>
</reference>
<feature type="region of interest" description="Disordered" evidence="1">
    <location>
        <begin position="167"/>
        <end position="190"/>
    </location>
</feature>
<dbReference type="OrthoDB" id="5600002at2759"/>
<accession>A0A1V6PJA5</accession>
<evidence type="ECO:0000256" key="1">
    <source>
        <dbReference type="SAM" id="MobiDB-lite"/>
    </source>
</evidence>
<dbReference type="STRING" id="69771.A0A1V6PJA5"/>